<dbReference type="GO" id="GO:0005783">
    <property type="term" value="C:endoplasmic reticulum"/>
    <property type="evidence" value="ECO:0007669"/>
    <property type="project" value="TreeGrafter"/>
</dbReference>
<dbReference type="Proteomes" id="UP000822688">
    <property type="component" value="Chromosome 7"/>
</dbReference>
<keyword evidence="4 6" id="KW-1133">Transmembrane helix</keyword>
<accession>A0A8T0H982</accession>
<reference evidence="7" key="1">
    <citation type="submission" date="2020-06" db="EMBL/GenBank/DDBJ databases">
        <title>WGS assembly of Ceratodon purpureus strain R40.</title>
        <authorList>
            <person name="Carey S.B."/>
            <person name="Jenkins J."/>
            <person name="Shu S."/>
            <person name="Lovell J.T."/>
            <person name="Sreedasyam A."/>
            <person name="Maumus F."/>
            <person name="Tiley G.P."/>
            <person name="Fernandez-Pozo N."/>
            <person name="Barry K."/>
            <person name="Chen C."/>
            <person name="Wang M."/>
            <person name="Lipzen A."/>
            <person name="Daum C."/>
            <person name="Saski C.A."/>
            <person name="Payton A.C."/>
            <person name="Mcbreen J.C."/>
            <person name="Conrad R.E."/>
            <person name="Kollar L.M."/>
            <person name="Olsson S."/>
            <person name="Huttunen S."/>
            <person name="Landis J.B."/>
            <person name="Wickett N.J."/>
            <person name="Johnson M.G."/>
            <person name="Rensing S.A."/>
            <person name="Grimwood J."/>
            <person name="Schmutz J."/>
            <person name="Mcdaniel S.F."/>
        </authorList>
    </citation>
    <scope>NUCLEOTIDE SEQUENCE</scope>
    <source>
        <strain evidence="7">R40</strain>
    </source>
</reference>
<protein>
    <recommendedName>
        <fullName evidence="9">ALA-interacting subunit</fullName>
    </recommendedName>
</protein>
<dbReference type="GO" id="GO:0005794">
    <property type="term" value="C:Golgi apparatus"/>
    <property type="evidence" value="ECO:0007669"/>
    <property type="project" value="TreeGrafter"/>
</dbReference>
<dbReference type="AlphaFoldDB" id="A0A8T0H982"/>
<evidence type="ECO:0000256" key="2">
    <source>
        <dbReference type="ARBA" id="ARBA00009457"/>
    </source>
</evidence>
<proteinExistence type="inferred from homology"/>
<evidence type="ECO:0000313" key="7">
    <source>
        <dbReference type="EMBL" id="KAG0566904.1"/>
    </source>
</evidence>
<dbReference type="GO" id="GO:0005886">
    <property type="term" value="C:plasma membrane"/>
    <property type="evidence" value="ECO:0007669"/>
    <property type="project" value="TreeGrafter"/>
</dbReference>
<dbReference type="PANTHER" id="PTHR10926:SF0">
    <property type="entry name" value="CDC50, ISOFORM A"/>
    <property type="match status" value="1"/>
</dbReference>
<name>A0A8T0H982_CERPU</name>
<feature type="transmembrane region" description="Helical" evidence="6">
    <location>
        <begin position="440"/>
        <end position="464"/>
    </location>
</feature>
<feature type="transmembrane region" description="Helical" evidence="6">
    <location>
        <begin position="164"/>
        <end position="184"/>
    </location>
</feature>
<keyword evidence="5 6" id="KW-0472">Membrane</keyword>
<evidence type="ECO:0000313" key="8">
    <source>
        <dbReference type="Proteomes" id="UP000822688"/>
    </source>
</evidence>
<comment type="caution">
    <text evidence="7">The sequence shown here is derived from an EMBL/GenBank/DDBJ whole genome shotgun (WGS) entry which is preliminary data.</text>
</comment>
<dbReference type="EMBL" id="CM026428">
    <property type="protein sequence ID" value="KAG0566904.1"/>
    <property type="molecule type" value="Genomic_DNA"/>
</dbReference>
<evidence type="ECO:0000256" key="1">
    <source>
        <dbReference type="ARBA" id="ARBA00004141"/>
    </source>
</evidence>
<dbReference type="Pfam" id="PF03381">
    <property type="entry name" value="CDC50"/>
    <property type="match status" value="1"/>
</dbReference>
<comment type="subcellular location">
    <subcellularLocation>
        <location evidence="1">Membrane</location>
        <topology evidence="1">Multi-pass membrane protein</topology>
    </subcellularLocation>
</comment>
<evidence type="ECO:0000256" key="6">
    <source>
        <dbReference type="SAM" id="Phobius"/>
    </source>
</evidence>
<keyword evidence="8" id="KW-1185">Reference proteome</keyword>
<dbReference type="PANTHER" id="PTHR10926">
    <property type="entry name" value="CELL CYCLE CONTROL PROTEIN 50"/>
    <property type="match status" value="1"/>
</dbReference>
<evidence type="ECO:0008006" key="9">
    <source>
        <dbReference type="Google" id="ProtNLM"/>
    </source>
</evidence>
<evidence type="ECO:0000256" key="3">
    <source>
        <dbReference type="ARBA" id="ARBA00022692"/>
    </source>
</evidence>
<organism evidence="7 8">
    <name type="scientific">Ceratodon purpureus</name>
    <name type="common">Fire moss</name>
    <name type="synonym">Dicranum purpureum</name>
    <dbReference type="NCBI Taxonomy" id="3225"/>
    <lineage>
        <taxon>Eukaryota</taxon>
        <taxon>Viridiplantae</taxon>
        <taxon>Streptophyta</taxon>
        <taxon>Embryophyta</taxon>
        <taxon>Bryophyta</taxon>
        <taxon>Bryophytina</taxon>
        <taxon>Bryopsida</taxon>
        <taxon>Dicranidae</taxon>
        <taxon>Pseudoditrichales</taxon>
        <taxon>Ditrichaceae</taxon>
        <taxon>Ceratodon</taxon>
    </lineage>
</organism>
<keyword evidence="3 6" id="KW-0812">Transmembrane</keyword>
<comment type="similarity">
    <text evidence="2">Belongs to the CDC50/LEM3 family.</text>
</comment>
<dbReference type="InterPro" id="IPR005045">
    <property type="entry name" value="CDC50/LEM3_fam"/>
</dbReference>
<evidence type="ECO:0000256" key="4">
    <source>
        <dbReference type="ARBA" id="ARBA00022989"/>
    </source>
</evidence>
<evidence type="ECO:0000256" key="5">
    <source>
        <dbReference type="ARBA" id="ARBA00023136"/>
    </source>
</evidence>
<gene>
    <name evidence="7" type="ORF">KC19_7G096200</name>
</gene>
<sequence>MATDTSVLSEVPTTEGFRASPVSCKPAWPEPQFTSFYIFPITGLRFRPHWGCSYVGQAKMVKRQTLIGLGFCVGRCAECVWFLHLEMGSIRFMELGRIVFFSVSGSDMTTVHALKGGGEFLRRLQKEEEVQQSLRRESRRPKYSRFSQQELGSCKPMLTPRCTVAMFVSLGVMCIAIGVYALLASWSVVELVNRYDIFCIMKYATHANPMITVDEKIAFMQDATKRKNCTITMDVTKLMKQPIYVYYQLGNYFQNHRRYVKSKSERQLRGLAASSSELNDCKPEDQVNGEVIVPCGLIAWTLFNDTYDLSTNGFSSDNGTVFVNKTAIAWKSDREERFNNTVFPTNFPNNNRTTLANASQIGGGWLNESLPLSKNENLMVWMRTAALPTFRKLYGRIETDLQPGTKLTINIENYYNAYGFGGSKKLVLSTASWIGGRNDFLGLSYIVVGCASILMGLVFLYVHWKNPRPLGDRSYLSWVRKSPATSTVTS</sequence>